<dbReference type="InterPro" id="IPR025352">
    <property type="entry name" value="DUF4256"/>
</dbReference>
<reference evidence="1" key="2">
    <citation type="submission" date="2022-06" db="EMBL/GenBank/DDBJ databases">
        <title>Thermospira aquatica gen. nov., sp. nov.</title>
        <authorList>
            <person name="Ben Ali Gam Z."/>
            <person name="Labat M."/>
        </authorList>
    </citation>
    <scope>NUCLEOTIDE SEQUENCE</scope>
    <source>
        <strain evidence="1">F1F22</strain>
    </source>
</reference>
<keyword evidence="2" id="KW-1185">Reference proteome</keyword>
<dbReference type="AlphaFoldDB" id="A0AAX3BGR9"/>
<dbReference type="Pfam" id="PF14066">
    <property type="entry name" value="DUF4256"/>
    <property type="match status" value="1"/>
</dbReference>
<sequence>MRILEKRFISHPHRHENILWENVMARLTDEKLSSLLKMEISGGEPDVIGYDEKSESFVFCDCAPESPVGRRSLCYDDIALEKRRQARPQGSVLGMCEQMGIELLDEVWYRRLQQTGEYDTKTSSWILTPKDIREKGGALFGDRRYGHVFIYHNSAESYYSSRGFRGLLKV</sequence>
<dbReference type="KEGG" id="taqu:KDW03_03445"/>
<dbReference type="Proteomes" id="UP001056539">
    <property type="component" value="Chromosome"/>
</dbReference>
<protein>
    <submittedName>
        <fullName evidence="1">DUF4256 domain-containing protein</fullName>
    </submittedName>
</protein>
<accession>A0AAX3BGR9</accession>
<gene>
    <name evidence="1" type="ORF">KDW03_03445</name>
</gene>
<reference evidence="1" key="1">
    <citation type="submission" date="2021-04" db="EMBL/GenBank/DDBJ databases">
        <authorList>
            <person name="Postec A."/>
        </authorList>
    </citation>
    <scope>NUCLEOTIDE SEQUENCE</scope>
    <source>
        <strain evidence="1">F1F22</strain>
    </source>
</reference>
<dbReference type="RefSeq" id="WP_408648351.1">
    <property type="nucleotide sequence ID" value="NZ_CP073355.1"/>
</dbReference>
<evidence type="ECO:0000313" key="1">
    <source>
        <dbReference type="EMBL" id="URA11358.1"/>
    </source>
</evidence>
<name>A0AAX3BGR9_9SPIR</name>
<organism evidence="1 2">
    <name type="scientific">Thermospira aquatica</name>
    <dbReference type="NCBI Taxonomy" id="2828656"/>
    <lineage>
        <taxon>Bacteria</taxon>
        <taxon>Pseudomonadati</taxon>
        <taxon>Spirochaetota</taxon>
        <taxon>Spirochaetia</taxon>
        <taxon>Brevinematales</taxon>
        <taxon>Thermospiraceae</taxon>
        <taxon>Thermospira</taxon>
    </lineage>
</organism>
<proteinExistence type="predicted"/>
<dbReference type="EMBL" id="CP073355">
    <property type="protein sequence ID" value="URA11358.1"/>
    <property type="molecule type" value="Genomic_DNA"/>
</dbReference>
<evidence type="ECO:0000313" key="2">
    <source>
        <dbReference type="Proteomes" id="UP001056539"/>
    </source>
</evidence>